<evidence type="ECO:0000256" key="2">
    <source>
        <dbReference type="ARBA" id="ARBA00022942"/>
    </source>
</evidence>
<evidence type="ECO:0000313" key="6">
    <source>
        <dbReference type="Ensembl" id="ENSUMAP00000024068"/>
    </source>
</evidence>
<dbReference type="AlphaFoldDB" id="A0A452USR6"/>
<evidence type="ECO:0000259" key="5">
    <source>
        <dbReference type="PROSITE" id="PS50250"/>
    </source>
</evidence>
<dbReference type="PANTHER" id="PTHR10758:SF2">
    <property type="entry name" value="26S PROTEASOME NON-ATPASE REGULATORY SUBUNIT 3"/>
    <property type="match status" value="1"/>
</dbReference>
<dbReference type="GO" id="GO:0006511">
    <property type="term" value="P:ubiquitin-dependent protein catabolic process"/>
    <property type="evidence" value="ECO:0007669"/>
    <property type="project" value="TreeGrafter"/>
</dbReference>
<dbReference type="PROSITE" id="PS50250">
    <property type="entry name" value="PCI"/>
    <property type="match status" value="1"/>
</dbReference>
<feature type="region of interest" description="Disordered" evidence="4">
    <location>
        <begin position="476"/>
        <end position="510"/>
    </location>
</feature>
<dbReference type="Ensembl" id="ENSUMAT00000028486.1">
    <property type="protein sequence ID" value="ENSUMAP00000024068.1"/>
    <property type="gene ID" value="ENSUMAG00000017520.1"/>
</dbReference>
<dbReference type="SUPFAM" id="SSF46785">
    <property type="entry name" value="Winged helix' DNA-binding domain"/>
    <property type="match status" value="1"/>
</dbReference>
<evidence type="ECO:0000256" key="1">
    <source>
        <dbReference type="ARBA" id="ARBA00007912"/>
    </source>
</evidence>
<dbReference type="PANTHER" id="PTHR10758">
    <property type="entry name" value="26S PROTEASOME NON-ATPASE REGULATORY SUBUNIT 3/COP9 SIGNALOSOME COMPLEX SUBUNIT 3"/>
    <property type="match status" value="1"/>
</dbReference>
<dbReference type="GO" id="GO:0005829">
    <property type="term" value="C:cytosol"/>
    <property type="evidence" value="ECO:0007669"/>
    <property type="project" value="Ensembl"/>
</dbReference>
<dbReference type="InterPro" id="IPR057985">
    <property type="entry name" value="TPR_PSMD3_N"/>
</dbReference>
<gene>
    <name evidence="6" type="primary">PSMD3</name>
</gene>
<dbReference type="Pfam" id="PF08375">
    <property type="entry name" value="Rpn3_C"/>
    <property type="match status" value="1"/>
</dbReference>
<evidence type="ECO:0000256" key="4">
    <source>
        <dbReference type="SAM" id="MobiDB-lite"/>
    </source>
</evidence>
<feature type="region of interest" description="Disordered" evidence="4">
    <location>
        <begin position="31"/>
        <end position="59"/>
    </location>
</feature>
<name>A0A452USR6_URSMA</name>
<dbReference type="GO" id="GO:0030234">
    <property type="term" value="F:enzyme regulator activity"/>
    <property type="evidence" value="ECO:0007669"/>
    <property type="project" value="InterPro"/>
</dbReference>
<dbReference type="InterPro" id="IPR036390">
    <property type="entry name" value="WH_DNA-bd_sf"/>
</dbReference>
<comment type="similarity">
    <text evidence="1">Belongs to the proteasome subunit S3 family.</text>
</comment>
<dbReference type="Pfam" id="PF25573">
    <property type="entry name" value="TPR_PSMD3_N"/>
    <property type="match status" value="2"/>
</dbReference>
<dbReference type="FunFam" id="1.25.40.570:FF:000009">
    <property type="entry name" value="26S proteasome non-ATPase regulatory subunit 3"/>
    <property type="match status" value="1"/>
</dbReference>
<keyword evidence="2" id="KW-0647">Proteasome</keyword>
<dbReference type="GO" id="GO:0005654">
    <property type="term" value="C:nucleoplasm"/>
    <property type="evidence" value="ECO:0007669"/>
    <property type="project" value="Ensembl"/>
</dbReference>
<evidence type="ECO:0000256" key="3">
    <source>
        <dbReference type="ARBA" id="ARBA00075103"/>
    </source>
</evidence>
<sequence>MSFPYSPVRCSHPPFRSFFPRAGCTGRRLSTSLKNLDRDPKQGAGGGREAGGRRLSELGPETARQLMTSSHIKEHVKQLEKAVSGKEPRFVLRALRMLPSTSRRLNHYVLYKAVHGFFTSNNATRDFLLPFLEEPMDTEADLQFRPRTGKAASTPLLPEVEAYLQLLVVIFLMGSKRYKEAQQISDDLMQKLSSQNRRALDLVAAKCYYYHARVYEFLDKLDVVRSPGLLLSCCLRHSCITQAEKLASKAAFPEQASNGEWARYLYYTGRIKAIQLEYSEARRTMTNALRKAPQHTAVGFKQTVHKLLIVVELLLGEIPDRLQFRQPSLKRSLMPYFLLTQAVRTGNLAKFNQVLDQFGEKFQADGTYTLIIRLRHNVIKTGVRMISLSYSRISLADIAQKLQLDSPEDAEFIVAKAIRDGVIEASINHEKGYVQSKEMIDIYSTREPQLAFHQRISFCLDIHNMSVKAMRFPPKSYNKDLESAEERREREQQDLEFAKEMAEDDDDSFP</sequence>
<feature type="compositionally biased region" description="Basic and acidic residues" evidence="4">
    <location>
        <begin position="477"/>
        <end position="501"/>
    </location>
</feature>
<accession>A0A452USR6</accession>
<dbReference type="GO" id="GO:0042176">
    <property type="term" value="P:regulation of protein catabolic process"/>
    <property type="evidence" value="ECO:0007669"/>
    <property type="project" value="InterPro"/>
</dbReference>
<dbReference type="SMART" id="SM00753">
    <property type="entry name" value="PAM"/>
    <property type="match status" value="1"/>
</dbReference>
<feature type="domain" description="PCI" evidence="5">
    <location>
        <begin position="262"/>
        <end position="441"/>
    </location>
</feature>
<dbReference type="InterPro" id="IPR000717">
    <property type="entry name" value="PCI_dom"/>
</dbReference>
<dbReference type="InterPro" id="IPR013586">
    <property type="entry name" value="PSMD3_C"/>
</dbReference>
<dbReference type="GeneTree" id="ENSGT00940000153653"/>
<dbReference type="GO" id="GO:0008541">
    <property type="term" value="C:proteasome regulatory particle, lid subcomplex"/>
    <property type="evidence" value="ECO:0007669"/>
    <property type="project" value="TreeGrafter"/>
</dbReference>
<dbReference type="Pfam" id="PF01399">
    <property type="entry name" value="PCI"/>
    <property type="match status" value="1"/>
</dbReference>
<dbReference type="OMA" id="AKVYFYF"/>
<dbReference type="InterPro" id="IPR050756">
    <property type="entry name" value="CSN3"/>
</dbReference>
<organism evidence="6">
    <name type="scientific">Ursus maritimus</name>
    <name type="common">Polar bear</name>
    <name type="synonym">Thalarctos maritimus</name>
    <dbReference type="NCBI Taxonomy" id="29073"/>
    <lineage>
        <taxon>Eukaryota</taxon>
        <taxon>Metazoa</taxon>
        <taxon>Chordata</taxon>
        <taxon>Craniata</taxon>
        <taxon>Vertebrata</taxon>
        <taxon>Euteleostomi</taxon>
        <taxon>Mammalia</taxon>
        <taxon>Eutheria</taxon>
        <taxon>Laurasiatheria</taxon>
        <taxon>Carnivora</taxon>
        <taxon>Caniformia</taxon>
        <taxon>Ursidae</taxon>
        <taxon>Ursus</taxon>
    </lineage>
</organism>
<proteinExistence type="inferred from homology"/>
<dbReference type="Gene3D" id="1.25.40.570">
    <property type="match status" value="1"/>
</dbReference>
<protein>
    <recommendedName>
        <fullName evidence="3">26S proteasome regulatory subunit RPN3</fullName>
    </recommendedName>
</protein>
<reference evidence="6" key="1">
    <citation type="submission" date="2019-03" db="UniProtKB">
        <authorList>
            <consortium name="Ensembl"/>
        </authorList>
    </citation>
    <scope>IDENTIFICATION</scope>
</reference>
<dbReference type="SMART" id="SM00088">
    <property type="entry name" value="PINT"/>
    <property type="match status" value="1"/>
</dbReference>